<keyword evidence="3 5" id="KW-1133">Transmembrane helix</keyword>
<dbReference type="InterPro" id="IPR004853">
    <property type="entry name" value="Sugar_P_trans_dom"/>
</dbReference>
<reference evidence="8" key="1">
    <citation type="journal article" date="2010" name="Genome Biol.">
        <title>Genome sequence of the necrotrophic plant pathogen Pythium ultimum reveals original pathogenicity mechanisms and effector repertoire.</title>
        <authorList>
            <person name="Levesque C.A."/>
            <person name="Brouwer H."/>
            <person name="Cano L."/>
            <person name="Hamilton J.P."/>
            <person name="Holt C."/>
            <person name="Huitema E."/>
            <person name="Raffaele S."/>
            <person name="Robideau G.P."/>
            <person name="Thines M."/>
            <person name="Win J."/>
            <person name="Zerillo M.M."/>
            <person name="Beakes G.W."/>
            <person name="Boore J.L."/>
            <person name="Busam D."/>
            <person name="Dumas B."/>
            <person name="Ferriera S."/>
            <person name="Fuerstenberg S.I."/>
            <person name="Gachon C.M."/>
            <person name="Gaulin E."/>
            <person name="Govers F."/>
            <person name="Grenville-Briggs L."/>
            <person name="Horner N."/>
            <person name="Hostetler J."/>
            <person name="Jiang R.H."/>
            <person name="Johnson J."/>
            <person name="Krajaejun T."/>
            <person name="Lin H."/>
            <person name="Meijer H.J."/>
            <person name="Moore B."/>
            <person name="Morris P."/>
            <person name="Phuntmart V."/>
            <person name="Puiu D."/>
            <person name="Shetty J."/>
            <person name="Stajich J.E."/>
            <person name="Tripathy S."/>
            <person name="Wawra S."/>
            <person name="van West P."/>
            <person name="Whitty B.R."/>
            <person name="Coutinho P.M."/>
            <person name="Henrissat B."/>
            <person name="Martin F."/>
            <person name="Thomas P.D."/>
            <person name="Tyler B.M."/>
            <person name="De Vries R.P."/>
            <person name="Kamoun S."/>
            <person name="Yandell M."/>
            <person name="Tisserat N."/>
            <person name="Buell C.R."/>
        </authorList>
    </citation>
    <scope>NUCLEOTIDE SEQUENCE</scope>
    <source>
        <strain evidence="8">DAOM:BR144</strain>
    </source>
</reference>
<feature type="transmembrane region" description="Helical" evidence="5">
    <location>
        <begin position="251"/>
        <end position="271"/>
    </location>
</feature>
<keyword evidence="4 5" id="KW-0472">Membrane</keyword>
<dbReference type="OMA" id="LFWEVPK"/>
<evidence type="ECO:0000256" key="3">
    <source>
        <dbReference type="ARBA" id="ARBA00022989"/>
    </source>
</evidence>
<evidence type="ECO:0000313" key="8">
    <source>
        <dbReference type="Proteomes" id="UP000019132"/>
    </source>
</evidence>
<evidence type="ECO:0000256" key="1">
    <source>
        <dbReference type="ARBA" id="ARBA00004141"/>
    </source>
</evidence>
<proteinExistence type="predicted"/>
<protein>
    <recommendedName>
        <fullName evidence="6">Sugar phosphate transporter domain-containing protein</fullName>
    </recommendedName>
</protein>
<dbReference type="AlphaFoldDB" id="K3X2R3"/>
<feature type="transmembrane region" description="Helical" evidence="5">
    <location>
        <begin position="171"/>
        <end position="189"/>
    </location>
</feature>
<dbReference type="InParanoid" id="K3X2R3"/>
<feature type="transmembrane region" description="Helical" evidence="5">
    <location>
        <begin position="53"/>
        <end position="72"/>
    </location>
</feature>
<evidence type="ECO:0000259" key="6">
    <source>
        <dbReference type="Pfam" id="PF03151"/>
    </source>
</evidence>
<feature type="transmembrane region" description="Helical" evidence="5">
    <location>
        <begin position="227"/>
        <end position="245"/>
    </location>
</feature>
<evidence type="ECO:0000256" key="2">
    <source>
        <dbReference type="ARBA" id="ARBA00022692"/>
    </source>
</evidence>
<reference evidence="8" key="2">
    <citation type="submission" date="2010-04" db="EMBL/GenBank/DDBJ databases">
        <authorList>
            <person name="Buell R."/>
            <person name="Hamilton J."/>
            <person name="Hostetler J."/>
        </authorList>
    </citation>
    <scope>NUCLEOTIDE SEQUENCE [LARGE SCALE GENOMIC DNA]</scope>
    <source>
        <strain evidence="8">DAOM:BR144</strain>
    </source>
</reference>
<keyword evidence="8" id="KW-1185">Reference proteome</keyword>
<dbReference type="VEuPathDB" id="FungiDB:PYU1_G011486"/>
<feature type="transmembrane region" description="Helical" evidence="5">
    <location>
        <begin position="195"/>
        <end position="215"/>
    </location>
</feature>
<feature type="transmembrane region" description="Helical" evidence="5">
    <location>
        <begin position="92"/>
        <end position="113"/>
    </location>
</feature>
<feature type="transmembrane region" description="Helical" evidence="5">
    <location>
        <begin position="326"/>
        <end position="349"/>
    </location>
</feature>
<feature type="transmembrane region" description="Helical" evidence="5">
    <location>
        <begin position="133"/>
        <end position="150"/>
    </location>
</feature>
<accession>K3X2R3</accession>
<dbReference type="STRING" id="431595.K3X2R3"/>
<organism evidence="7 8">
    <name type="scientific">Globisporangium ultimum (strain ATCC 200006 / CBS 805.95 / DAOM BR144)</name>
    <name type="common">Pythium ultimum</name>
    <dbReference type="NCBI Taxonomy" id="431595"/>
    <lineage>
        <taxon>Eukaryota</taxon>
        <taxon>Sar</taxon>
        <taxon>Stramenopiles</taxon>
        <taxon>Oomycota</taxon>
        <taxon>Peronosporomycetes</taxon>
        <taxon>Pythiales</taxon>
        <taxon>Pythiaceae</taxon>
        <taxon>Globisporangium</taxon>
    </lineage>
</organism>
<feature type="domain" description="Sugar phosphate transporter" evidence="6">
    <location>
        <begin position="102"/>
        <end position="399"/>
    </location>
</feature>
<feature type="transmembrane region" description="Helical" evidence="5">
    <location>
        <begin position="283"/>
        <end position="306"/>
    </location>
</feature>
<sequence length="496" mass="54147">MARDTIAPGAALLRHQQQPQVAVADGIMSVMPMAPSIAPTMAAANANEDKTTALVATCSLMLSVALLLRLAAVHMQRRTHSSKSRRVCGGRFHFKTVLHALDVSVYIVLWYAISIGMTLFNKWFLRVWADGGYPFATTMTCINMFIKCLLSRIVNACSSSASIAGALTAKTYWRLAVPIGLCTALDIMLSNLSFFYITVTFYTIVKSGGNVWNLLFSICLGHQRASYSLVVVILLISSGIGLASFGSTQFVIHGFLLVLAASIIGTLRWVLTQSLLKEMDESSNRILAVVYYISPASAVGLLPIAIVTEGATLLQSKFLHDPRLLVLSMGFIFVSGCLAFVLIFVEILLVKKTSALSLGIAGSFKDVTQVLLAVLIFGDHLSPINVCGLVVATSGMLFYTFLKHSTAESEFESDARVATKYVRVPTSQPDDADGDFVDDIVGDEKYRVHHIQVINMDEASSNNSSKNKRADLVRRESKEYHNDQLLMRANSKELLV</sequence>
<dbReference type="GO" id="GO:0016020">
    <property type="term" value="C:membrane"/>
    <property type="evidence" value="ECO:0007669"/>
    <property type="project" value="UniProtKB-SubCell"/>
</dbReference>
<dbReference type="HOGENOM" id="CLU_022332_5_0_1"/>
<dbReference type="eggNOG" id="KOG1443">
    <property type="taxonomic scope" value="Eukaryota"/>
</dbReference>
<dbReference type="PANTHER" id="PTHR11132">
    <property type="entry name" value="SOLUTE CARRIER FAMILY 35"/>
    <property type="match status" value="1"/>
</dbReference>
<dbReference type="FunCoup" id="K3X2R3">
    <property type="interactions" value="236"/>
</dbReference>
<reference evidence="7" key="3">
    <citation type="submission" date="2015-02" db="UniProtKB">
        <authorList>
            <consortium name="EnsemblProtists"/>
        </authorList>
    </citation>
    <scope>IDENTIFICATION</scope>
    <source>
        <strain evidence="7">DAOM BR144</strain>
    </source>
</reference>
<dbReference type="Pfam" id="PF03151">
    <property type="entry name" value="TPT"/>
    <property type="match status" value="1"/>
</dbReference>
<dbReference type="InterPro" id="IPR050186">
    <property type="entry name" value="TPT_transporter"/>
</dbReference>
<dbReference type="EMBL" id="GL376571">
    <property type="status" value="NOT_ANNOTATED_CDS"/>
    <property type="molecule type" value="Genomic_DNA"/>
</dbReference>
<evidence type="ECO:0000256" key="4">
    <source>
        <dbReference type="ARBA" id="ARBA00023136"/>
    </source>
</evidence>
<evidence type="ECO:0000256" key="5">
    <source>
        <dbReference type="SAM" id="Phobius"/>
    </source>
</evidence>
<dbReference type="EnsemblProtists" id="PYU1_T011512">
    <property type="protein sequence ID" value="PYU1_T011512"/>
    <property type="gene ID" value="PYU1_G011486"/>
</dbReference>
<comment type="subcellular location">
    <subcellularLocation>
        <location evidence="1">Membrane</location>
        <topology evidence="1">Multi-pass membrane protein</topology>
    </subcellularLocation>
</comment>
<keyword evidence="2 5" id="KW-0812">Transmembrane</keyword>
<name>K3X2R3_GLOUD</name>
<dbReference type="Proteomes" id="UP000019132">
    <property type="component" value="Unassembled WGS sequence"/>
</dbReference>
<evidence type="ECO:0000313" key="7">
    <source>
        <dbReference type="EnsemblProtists" id="PYU1_T011512"/>
    </source>
</evidence>